<evidence type="ECO:0000313" key="10">
    <source>
        <dbReference type="Proteomes" id="UP000694620"/>
    </source>
</evidence>
<dbReference type="Gene3D" id="2.60.220.50">
    <property type="match status" value="1"/>
</dbReference>
<dbReference type="GO" id="GO:0005886">
    <property type="term" value="C:plasma membrane"/>
    <property type="evidence" value="ECO:0007669"/>
    <property type="project" value="TreeGrafter"/>
</dbReference>
<keyword evidence="5" id="KW-1015">Disulfide bond</keyword>
<dbReference type="GO" id="GO:0007166">
    <property type="term" value="P:cell surface receptor signaling pathway"/>
    <property type="evidence" value="ECO:0007669"/>
    <property type="project" value="InterPro"/>
</dbReference>
<reference evidence="9" key="2">
    <citation type="submission" date="2025-08" db="UniProtKB">
        <authorList>
            <consortium name="Ensembl"/>
        </authorList>
    </citation>
    <scope>IDENTIFICATION</scope>
</reference>
<dbReference type="GO" id="GO:0004930">
    <property type="term" value="F:G protein-coupled receptor activity"/>
    <property type="evidence" value="ECO:0007669"/>
    <property type="project" value="InterPro"/>
</dbReference>
<dbReference type="Pfam" id="PF00002">
    <property type="entry name" value="7tm_2"/>
    <property type="match status" value="1"/>
</dbReference>
<keyword evidence="2 6" id="KW-0812">Transmembrane</keyword>
<evidence type="ECO:0000259" key="7">
    <source>
        <dbReference type="PROSITE" id="PS50221"/>
    </source>
</evidence>
<evidence type="ECO:0000256" key="1">
    <source>
        <dbReference type="ARBA" id="ARBA00004141"/>
    </source>
</evidence>
<proteinExistence type="predicted"/>
<dbReference type="PROSITE" id="PS50221">
    <property type="entry name" value="GAIN_B"/>
    <property type="match status" value="1"/>
</dbReference>
<evidence type="ECO:0000259" key="8">
    <source>
        <dbReference type="PROSITE" id="PS50261"/>
    </source>
</evidence>
<feature type="transmembrane region" description="Helical" evidence="6">
    <location>
        <begin position="412"/>
        <end position="433"/>
    </location>
</feature>
<comment type="subcellular location">
    <subcellularLocation>
        <location evidence="1">Membrane</location>
        <topology evidence="1">Multi-pass membrane protein</topology>
    </subcellularLocation>
</comment>
<dbReference type="InterPro" id="IPR017981">
    <property type="entry name" value="GPCR_2-like_7TM"/>
</dbReference>
<feature type="transmembrane region" description="Helical" evidence="6">
    <location>
        <begin position="260"/>
        <end position="284"/>
    </location>
</feature>
<dbReference type="PANTHER" id="PTHR12011:SF454">
    <property type="entry name" value="ADHESION G-PROTEIN COUPLED RECEPTOR G5-LIKE"/>
    <property type="match status" value="1"/>
</dbReference>
<keyword evidence="4 6" id="KW-0472">Membrane</keyword>
<evidence type="ECO:0000256" key="2">
    <source>
        <dbReference type="ARBA" id="ARBA00022692"/>
    </source>
</evidence>
<dbReference type="InterPro" id="IPR000203">
    <property type="entry name" value="GPS"/>
</dbReference>
<feature type="transmembrane region" description="Helical" evidence="6">
    <location>
        <begin position="343"/>
        <end position="361"/>
    </location>
</feature>
<dbReference type="Gene3D" id="1.20.1070.10">
    <property type="entry name" value="Rhodopsin 7-helix transmembrane proteins"/>
    <property type="match status" value="1"/>
</dbReference>
<keyword evidence="3 6" id="KW-1133">Transmembrane helix</keyword>
<dbReference type="InterPro" id="IPR000832">
    <property type="entry name" value="GPCR_2_secretin-like"/>
</dbReference>
<keyword evidence="10" id="KW-1185">Reference proteome</keyword>
<organism evidence="9 10">
    <name type="scientific">Erpetoichthys calabaricus</name>
    <name type="common">Rope fish</name>
    <name type="synonym">Calamoichthys calabaricus</name>
    <dbReference type="NCBI Taxonomy" id="27687"/>
    <lineage>
        <taxon>Eukaryota</taxon>
        <taxon>Metazoa</taxon>
        <taxon>Chordata</taxon>
        <taxon>Craniata</taxon>
        <taxon>Vertebrata</taxon>
        <taxon>Euteleostomi</taxon>
        <taxon>Actinopterygii</taxon>
        <taxon>Polypteriformes</taxon>
        <taxon>Polypteridae</taxon>
        <taxon>Erpetoichthys</taxon>
    </lineage>
</organism>
<dbReference type="PRINTS" id="PR00249">
    <property type="entry name" value="GPCRSECRETIN"/>
</dbReference>
<evidence type="ECO:0000256" key="3">
    <source>
        <dbReference type="ARBA" id="ARBA00022989"/>
    </source>
</evidence>
<evidence type="ECO:0000256" key="6">
    <source>
        <dbReference type="SAM" id="Phobius"/>
    </source>
</evidence>
<name>A0A8C4S360_ERPCA</name>
<dbReference type="InterPro" id="IPR046338">
    <property type="entry name" value="GAIN_dom_sf"/>
</dbReference>
<dbReference type="AlphaFoldDB" id="A0A8C4S360"/>
<dbReference type="GeneTree" id="ENSGT00940000155621"/>
<dbReference type="GO" id="GO:0007189">
    <property type="term" value="P:adenylate cyclase-activating G protein-coupled receptor signaling pathway"/>
    <property type="evidence" value="ECO:0007669"/>
    <property type="project" value="TreeGrafter"/>
</dbReference>
<feature type="transmembrane region" description="Helical" evidence="6">
    <location>
        <begin position="296"/>
        <end position="316"/>
    </location>
</feature>
<evidence type="ECO:0000256" key="5">
    <source>
        <dbReference type="ARBA" id="ARBA00023157"/>
    </source>
</evidence>
<accession>A0A8C4S360</accession>
<evidence type="ECO:0000313" key="9">
    <source>
        <dbReference type="Ensembl" id="ENSECRP00000010679.1"/>
    </source>
</evidence>
<feature type="domain" description="GAIN-B" evidence="7">
    <location>
        <begin position="32"/>
        <end position="178"/>
    </location>
</feature>
<dbReference type="PANTHER" id="PTHR12011">
    <property type="entry name" value="ADHESION G-PROTEIN COUPLED RECEPTOR"/>
    <property type="match status" value="1"/>
</dbReference>
<protein>
    <submittedName>
        <fullName evidence="9">Adhesion G-protein coupled receptor G5-like</fullName>
    </submittedName>
</protein>
<feature type="transmembrane region" description="Helical" evidence="6">
    <location>
        <begin position="185"/>
        <end position="207"/>
    </location>
</feature>
<dbReference type="Proteomes" id="UP000694620">
    <property type="component" value="Chromosome 9"/>
</dbReference>
<dbReference type="Pfam" id="PF01825">
    <property type="entry name" value="GPS"/>
    <property type="match status" value="1"/>
</dbReference>
<dbReference type="Ensembl" id="ENSECRT00000010856.1">
    <property type="protein sequence ID" value="ENSECRP00000010679.1"/>
    <property type="gene ID" value="ENSECRG00000007109.1"/>
</dbReference>
<feature type="transmembrane region" description="Helical" evidence="6">
    <location>
        <begin position="227"/>
        <end position="248"/>
    </location>
</feature>
<sequence>MLFQAQFPNEVTAFVTPQMIVSVKKNCTSSSSDIQFGSDLENAFYNVTAIKNLTAEVTLPSEVYKNLKNDTKSLFAAIWNTSLFQDSSRTKVIDGLVFGVVIQNAVVTNLSKPVVLKFNPRAPLVNAHLKCVFWSQGSNDIGVWNQTGCNTLVENNSVVCSCTHLTYFAVLMAPHQTVDSNNKQILTYITSVGCGISAFFMTVVILVHPMFVKKPSFRQSWFIHLNLAGALLLLNVGFLCSAAIPAILNISWLCTTTGLALHFSLICSFTWMALEAFQMFLLIWRPFTTYIKRYTLKVCLVGWGVPALIVLTIVAVNKNFYGPMQNDICWITNQSVQYSSVTGYYALVFIFTTVVFIAVVYKILQIKLASNSKVKRECNICMFIATFLGFTCLIGTTWGLGFFLIGSQNLPVQYLFTVLNSFQGFFLFIWICCQWNKGVTSSEDVKLESDTTHVYANKLPDGQVSDVP</sequence>
<feature type="domain" description="G-protein coupled receptors family 2 profile 2" evidence="8">
    <location>
        <begin position="186"/>
        <end position="435"/>
    </location>
</feature>
<reference evidence="9" key="3">
    <citation type="submission" date="2025-09" db="UniProtKB">
        <authorList>
            <consortium name="Ensembl"/>
        </authorList>
    </citation>
    <scope>IDENTIFICATION</scope>
</reference>
<dbReference type="PROSITE" id="PS50261">
    <property type="entry name" value="G_PROTEIN_RECEP_F2_4"/>
    <property type="match status" value="1"/>
</dbReference>
<dbReference type="InterPro" id="IPR057244">
    <property type="entry name" value="GAIN_B"/>
</dbReference>
<reference evidence="9" key="1">
    <citation type="submission" date="2021-06" db="EMBL/GenBank/DDBJ databases">
        <authorList>
            <consortium name="Wellcome Sanger Institute Data Sharing"/>
        </authorList>
    </citation>
    <scope>NUCLEOTIDE SEQUENCE [LARGE SCALE GENOMIC DNA]</scope>
</reference>
<dbReference type="SMART" id="SM00303">
    <property type="entry name" value="GPS"/>
    <property type="match status" value="1"/>
</dbReference>
<evidence type="ECO:0000256" key="4">
    <source>
        <dbReference type="ARBA" id="ARBA00023136"/>
    </source>
</evidence>
<feature type="transmembrane region" description="Helical" evidence="6">
    <location>
        <begin position="382"/>
        <end position="406"/>
    </location>
</feature>